<name>A0ACA9RE44_9GLOM</name>
<proteinExistence type="predicted"/>
<gene>
    <name evidence="1" type="ORF">RPERSI_LOCUS18841</name>
</gene>
<sequence length="271" mass="32910">LDQTIDMLFETIELDSHIKEVVIEKLRMEDLQIEYLKGEYKLYKTKSKEEYNTKEILKQIKYLQNEVINILVKYQKENIKENKNEDLNIDNLFKYRYIIDLIRRKNRIKNWLTRYEDSRLKAFQAQNYYIAALKHILQRVPLMKISQVIVFNSKSAILLTQQIYPKKVYYQHYRPPGEKQITYLESFKQIAKRETFKETEIEIPLSKLTEDLQYRVYLKSKYEFKYLDPVIKQQFKEIEITKIYQHNIDFVKQASAIQEAINYIKLVKPLP</sequence>
<evidence type="ECO:0000313" key="1">
    <source>
        <dbReference type="EMBL" id="CAG8789159.1"/>
    </source>
</evidence>
<reference evidence="1" key="1">
    <citation type="submission" date="2021-06" db="EMBL/GenBank/DDBJ databases">
        <authorList>
            <person name="Kallberg Y."/>
            <person name="Tangrot J."/>
            <person name="Rosling A."/>
        </authorList>
    </citation>
    <scope>NUCLEOTIDE SEQUENCE</scope>
    <source>
        <strain evidence="1">MA461A</strain>
    </source>
</reference>
<dbReference type="EMBL" id="CAJVQC010050524">
    <property type="protein sequence ID" value="CAG8789159.1"/>
    <property type="molecule type" value="Genomic_DNA"/>
</dbReference>
<evidence type="ECO:0000313" key="2">
    <source>
        <dbReference type="Proteomes" id="UP000789920"/>
    </source>
</evidence>
<protein>
    <submittedName>
        <fullName evidence="1">20218_t:CDS:1</fullName>
    </submittedName>
</protein>
<organism evidence="1 2">
    <name type="scientific">Racocetra persica</name>
    <dbReference type="NCBI Taxonomy" id="160502"/>
    <lineage>
        <taxon>Eukaryota</taxon>
        <taxon>Fungi</taxon>
        <taxon>Fungi incertae sedis</taxon>
        <taxon>Mucoromycota</taxon>
        <taxon>Glomeromycotina</taxon>
        <taxon>Glomeromycetes</taxon>
        <taxon>Diversisporales</taxon>
        <taxon>Gigasporaceae</taxon>
        <taxon>Racocetra</taxon>
    </lineage>
</organism>
<dbReference type="Proteomes" id="UP000789920">
    <property type="component" value="Unassembled WGS sequence"/>
</dbReference>
<feature type="non-terminal residue" evidence="1">
    <location>
        <position position="1"/>
    </location>
</feature>
<comment type="caution">
    <text evidence="1">The sequence shown here is derived from an EMBL/GenBank/DDBJ whole genome shotgun (WGS) entry which is preliminary data.</text>
</comment>
<feature type="non-terminal residue" evidence="1">
    <location>
        <position position="271"/>
    </location>
</feature>
<keyword evidence="2" id="KW-1185">Reference proteome</keyword>
<accession>A0ACA9RE44</accession>